<name>A0A1C6RS08_9ACTN</name>
<dbReference type="Pfam" id="PF13396">
    <property type="entry name" value="PLDc_N"/>
    <property type="match status" value="1"/>
</dbReference>
<evidence type="ECO:0000256" key="6">
    <source>
        <dbReference type="SAM" id="MobiDB-lite"/>
    </source>
</evidence>
<dbReference type="STRING" id="47866.GA0074694_2889"/>
<feature type="compositionally biased region" description="Low complexity" evidence="6">
    <location>
        <begin position="59"/>
        <end position="77"/>
    </location>
</feature>
<keyword evidence="5 7" id="KW-0472">Membrane</keyword>
<gene>
    <name evidence="9" type="ORF">GA0074694_2889</name>
</gene>
<evidence type="ECO:0000256" key="4">
    <source>
        <dbReference type="ARBA" id="ARBA00022989"/>
    </source>
</evidence>
<evidence type="ECO:0000313" key="10">
    <source>
        <dbReference type="Proteomes" id="UP000198906"/>
    </source>
</evidence>
<dbReference type="InterPro" id="IPR027379">
    <property type="entry name" value="CLS_N"/>
</dbReference>
<evidence type="ECO:0000256" key="2">
    <source>
        <dbReference type="ARBA" id="ARBA00022475"/>
    </source>
</evidence>
<dbReference type="GO" id="GO:0005886">
    <property type="term" value="C:plasma membrane"/>
    <property type="evidence" value="ECO:0007669"/>
    <property type="project" value="UniProtKB-SubCell"/>
</dbReference>
<dbReference type="AlphaFoldDB" id="A0A1C6RS08"/>
<keyword evidence="3 7" id="KW-0812">Transmembrane</keyword>
<keyword evidence="2" id="KW-1003">Cell membrane</keyword>
<evidence type="ECO:0000256" key="3">
    <source>
        <dbReference type="ARBA" id="ARBA00022692"/>
    </source>
</evidence>
<evidence type="ECO:0000259" key="8">
    <source>
        <dbReference type="Pfam" id="PF13396"/>
    </source>
</evidence>
<feature type="region of interest" description="Disordered" evidence="6">
    <location>
        <begin position="59"/>
        <end position="181"/>
    </location>
</feature>
<keyword evidence="10" id="KW-1185">Reference proteome</keyword>
<protein>
    <submittedName>
        <fullName evidence="9">Phospholipase_D-nuclease N-terminal</fullName>
    </submittedName>
</protein>
<reference evidence="10" key="1">
    <citation type="submission" date="2016-06" db="EMBL/GenBank/DDBJ databases">
        <authorList>
            <person name="Varghese N."/>
        </authorList>
    </citation>
    <scope>NUCLEOTIDE SEQUENCE [LARGE SCALE GENOMIC DNA]</scope>
    <source>
        <strain evidence="10">DSM 46123</strain>
    </source>
</reference>
<dbReference type="EMBL" id="FMHU01000001">
    <property type="protein sequence ID" value="SCL19995.1"/>
    <property type="molecule type" value="Genomic_DNA"/>
</dbReference>
<evidence type="ECO:0000256" key="7">
    <source>
        <dbReference type="SAM" id="Phobius"/>
    </source>
</evidence>
<feature type="domain" description="Cardiolipin synthase N-terminal" evidence="8">
    <location>
        <begin position="14"/>
        <end position="59"/>
    </location>
</feature>
<sequence>MVRVFLLLVAAQVVLAALALIDCLSAEKHQVRAMPRVVWVPVLLLVPLLGPVAWFLAGRPAPTRAGPRPAPRRAPAAPDDDPDFLRSIADPTRRQDEELFRRWEDDLQRRERDLRRERDPGPAADQPNPRTSGPAADQPNPRTSGPAANQPDPRTPDPAGDPRGPDRADTPDRHTDPDQTI</sequence>
<evidence type="ECO:0000313" key="9">
    <source>
        <dbReference type="EMBL" id="SCL19995.1"/>
    </source>
</evidence>
<proteinExistence type="predicted"/>
<organism evidence="9 10">
    <name type="scientific">Micromonospora inyonensis</name>
    <dbReference type="NCBI Taxonomy" id="47866"/>
    <lineage>
        <taxon>Bacteria</taxon>
        <taxon>Bacillati</taxon>
        <taxon>Actinomycetota</taxon>
        <taxon>Actinomycetes</taxon>
        <taxon>Micromonosporales</taxon>
        <taxon>Micromonosporaceae</taxon>
        <taxon>Micromonospora</taxon>
    </lineage>
</organism>
<keyword evidence="4 7" id="KW-1133">Transmembrane helix</keyword>
<accession>A0A1C6RS08</accession>
<evidence type="ECO:0000256" key="1">
    <source>
        <dbReference type="ARBA" id="ARBA00004651"/>
    </source>
</evidence>
<comment type="subcellular location">
    <subcellularLocation>
        <location evidence="1">Cell membrane</location>
        <topology evidence="1">Multi-pass membrane protein</topology>
    </subcellularLocation>
</comment>
<feature type="compositionally biased region" description="Basic and acidic residues" evidence="6">
    <location>
        <begin position="163"/>
        <end position="181"/>
    </location>
</feature>
<feature type="compositionally biased region" description="Basic and acidic residues" evidence="6">
    <location>
        <begin position="91"/>
        <end position="120"/>
    </location>
</feature>
<evidence type="ECO:0000256" key="5">
    <source>
        <dbReference type="ARBA" id="ARBA00023136"/>
    </source>
</evidence>
<dbReference type="Proteomes" id="UP000198906">
    <property type="component" value="Unassembled WGS sequence"/>
</dbReference>
<feature type="transmembrane region" description="Helical" evidence="7">
    <location>
        <begin position="38"/>
        <end position="57"/>
    </location>
</feature>